<dbReference type="Gene3D" id="3.20.20.70">
    <property type="entry name" value="Aldolase class I"/>
    <property type="match status" value="1"/>
</dbReference>
<keyword evidence="3" id="KW-1185">Reference proteome</keyword>
<reference evidence="2 3" key="1">
    <citation type="journal article" date="2014" name="Environ. Microbiol.">
        <title>The nitrate-ammonifying and nosZ-carrying bacterium Bacillus vireti is a potent source and sink for nitric and nitrous oxide under high nitrate conditions.</title>
        <authorList>
            <person name="Mania D."/>
            <person name="Heylen K."/>
            <person name="van Spanning R.J."/>
            <person name="Frostegard A."/>
        </authorList>
    </citation>
    <scope>NUCLEOTIDE SEQUENCE [LARGE SCALE GENOMIC DNA]</scope>
    <source>
        <strain evidence="2 3">LMG 21834</strain>
    </source>
</reference>
<gene>
    <name evidence="2" type="ORF">BAVI_16817</name>
</gene>
<comment type="caution">
    <text evidence="2">The sequence shown here is derived from an EMBL/GenBank/DDBJ whole genome shotgun (WGS) entry which is preliminary data.</text>
</comment>
<accession>A0AB94IK80</accession>
<dbReference type="EMBL" id="ALAN01000092">
    <property type="protein sequence ID" value="ETI67511.1"/>
    <property type="molecule type" value="Genomic_DNA"/>
</dbReference>
<evidence type="ECO:0000313" key="2">
    <source>
        <dbReference type="EMBL" id="ETI67511.1"/>
    </source>
</evidence>
<keyword evidence="1" id="KW-0119">Carbohydrate metabolism</keyword>
<dbReference type="SUPFAM" id="SSF51445">
    <property type="entry name" value="(Trans)glycosidases"/>
    <property type="match status" value="1"/>
</dbReference>
<organism evidence="2 3">
    <name type="scientific">Neobacillus vireti LMG 21834</name>
    <dbReference type="NCBI Taxonomy" id="1131730"/>
    <lineage>
        <taxon>Bacteria</taxon>
        <taxon>Bacillati</taxon>
        <taxon>Bacillota</taxon>
        <taxon>Bacilli</taxon>
        <taxon>Bacillales</taxon>
        <taxon>Bacillaceae</taxon>
        <taxon>Neobacillus</taxon>
    </lineage>
</organism>
<sequence>MNQNTIKNELNLLVKGQTVLQGLNPSVTLDDHSRHGLVFRNTSESTIPSGNGEESYHEIIHVFSDQAEEISLALKFKIYQDIVFAYIDVKITNERIQNRHKYLAPEGGIIIHVAGLGPVKGLMANYQHKDWWTRPHFSTELETLPERTQSFLWKTDEEFYYYLLPVVDKVYRTELAGSEQGIDIKLSSYAGGYDECHTLAFAIGIGENPFDLSKQTIANVLKKLNYPTLLREKKRYPEMLDSLGWCSWDAFYHEVSENGIIEKMDELREKELPVKWVMIDDGWLSVEDNRLRSFEADRIKFPKGLSSISTKLKKQYGVSSVGVWHTIAGYWGGVHPELAKKMSDSLYETNSHKFFPHPDANKGFNFWDAWHSDLKKQGIDFVKVDSQSAVNNFMMYQKSIGEAARGAHASLEASVGIHFDQAIINCMGMAAENIFNRPASSVSRNSDDFVPGEEISFKEHALQNAYNSYYHGNLYWGDWDMFWTDHEEDVQNAVLRAVSGGPVYFSDRVGETDTEKIWPLIWGDGKILRADQPGLPTEDCLFVNPNHDLVPLKVWNTSGNAGIIAAFNIHLEGKEVAGKISPSDISLLDGDKFLVYDFFKKEVIMMSANETFEFKLQKGGVALYSIIPVQDDVTAIGLVNKYIVPKTISQTDFINNRMTVQLKEGGEFLFYTLLPNLEATINGTAAKITPMAESTYMIDCSKYTEAVIIDIFLGK</sequence>
<protein>
    <submittedName>
        <fullName evidence="2">Raffinose synthase</fullName>
    </submittedName>
</protein>
<evidence type="ECO:0000256" key="1">
    <source>
        <dbReference type="ARBA" id="ARBA00023277"/>
    </source>
</evidence>
<dbReference type="InterPro" id="IPR017853">
    <property type="entry name" value="GH"/>
</dbReference>
<dbReference type="InterPro" id="IPR008811">
    <property type="entry name" value="Glycosyl_hydrolases_36"/>
</dbReference>
<dbReference type="PANTHER" id="PTHR31268">
    <property type="match status" value="1"/>
</dbReference>
<dbReference type="AlphaFoldDB" id="A0AB94IK80"/>
<proteinExistence type="predicted"/>
<dbReference type="Pfam" id="PF05691">
    <property type="entry name" value="Raffinose_syn"/>
    <property type="match status" value="2"/>
</dbReference>
<dbReference type="Proteomes" id="UP000018877">
    <property type="component" value="Unassembled WGS sequence"/>
</dbReference>
<dbReference type="PANTHER" id="PTHR31268:SF32">
    <property type="entry name" value="GALACTINOL--SUCROSE GALACTOSYLTRANSFERASE 2-RELATED"/>
    <property type="match status" value="1"/>
</dbReference>
<name>A0AB94IK80_9BACI</name>
<dbReference type="InterPro" id="IPR013785">
    <property type="entry name" value="Aldolase_TIM"/>
</dbReference>
<dbReference type="RefSeq" id="WP_024029542.1">
    <property type="nucleotide sequence ID" value="NZ_ALAN01000092.1"/>
</dbReference>
<evidence type="ECO:0000313" key="3">
    <source>
        <dbReference type="Proteomes" id="UP000018877"/>
    </source>
</evidence>